<organism evidence="2 3">
    <name type="scientific">Minwuia thermotolerans</name>
    <dbReference type="NCBI Taxonomy" id="2056226"/>
    <lineage>
        <taxon>Bacteria</taxon>
        <taxon>Pseudomonadati</taxon>
        <taxon>Pseudomonadota</taxon>
        <taxon>Alphaproteobacteria</taxon>
        <taxon>Minwuiales</taxon>
        <taxon>Minwuiaceae</taxon>
        <taxon>Minwuia</taxon>
    </lineage>
</organism>
<feature type="region of interest" description="Disordered" evidence="1">
    <location>
        <begin position="1"/>
        <end position="75"/>
    </location>
</feature>
<feature type="compositionally biased region" description="Pro residues" evidence="1">
    <location>
        <begin position="13"/>
        <end position="65"/>
    </location>
</feature>
<gene>
    <name evidence="2" type="ORF">CVT23_16960</name>
</gene>
<protein>
    <submittedName>
        <fullName evidence="2">Uncharacterized protein</fullName>
    </submittedName>
</protein>
<name>A0A2M9FY55_9PROT</name>
<evidence type="ECO:0000256" key="1">
    <source>
        <dbReference type="SAM" id="MobiDB-lite"/>
    </source>
</evidence>
<keyword evidence="3" id="KW-1185">Reference proteome</keyword>
<proteinExistence type="predicted"/>
<dbReference type="AlphaFoldDB" id="A0A2M9FY55"/>
<sequence length="150" mass="14827">MPGAPSPASALAPGPPSPAPPPGPPPAPGPPPPGPPPAPGPPPPGPPPGPPPPGLPPGPPPPGPPLARAAGSSTVSFLPSMPASIIRAPPKATAPSASRLVVCFSRLIMSWNPPERLDLQNAERPGVPCGRASAARHFHEQTSGCSRRTL</sequence>
<reference evidence="2 3" key="1">
    <citation type="submission" date="2017-11" db="EMBL/GenBank/DDBJ databases">
        <title>Draft genome sequence of Rhizobiales bacterium SY3-13.</title>
        <authorList>
            <person name="Sun C."/>
        </authorList>
    </citation>
    <scope>NUCLEOTIDE SEQUENCE [LARGE SCALE GENOMIC DNA]</scope>
    <source>
        <strain evidence="2 3">SY3-13</strain>
    </source>
</reference>
<accession>A0A2M9FY55</accession>
<evidence type="ECO:0000313" key="3">
    <source>
        <dbReference type="Proteomes" id="UP000229498"/>
    </source>
</evidence>
<feature type="compositionally biased region" description="Low complexity" evidence="1">
    <location>
        <begin position="1"/>
        <end position="12"/>
    </location>
</feature>
<comment type="caution">
    <text evidence="2">The sequence shown here is derived from an EMBL/GenBank/DDBJ whole genome shotgun (WGS) entry which is preliminary data.</text>
</comment>
<evidence type="ECO:0000313" key="2">
    <source>
        <dbReference type="EMBL" id="PJK28396.1"/>
    </source>
</evidence>
<dbReference type="Proteomes" id="UP000229498">
    <property type="component" value="Unassembled WGS sequence"/>
</dbReference>
<dbReference type="EMBL" id="PHIG01000044">
    <property type="protein sequence ID" value="PJK28396.1"/>
    <property type="molecule type" value="Genomic_DNA"/>
</dbReference>
<dbReference type="PRINTS" id="PR01217">
    <property type="entry name" value="PRICHEXTENSN"/>
</dbReference>